<keyword evidence="3" id="KW-1185">Reference proteome</keyword>
<feature type="region of interest" description="Disordered" evidence="1">
    <location>
        <begin position="1"/>
        <end position="51"/>
    </location>
</feature>
<dbReference type="AlphaFoldDB" id="A0A2I0IZW1"/>
<name>A0A2I0IZW1_PUNGR</name>
<dbReference type="Proteomes" id="UP000233551">
    <property type="component" value="Unassembled WGS sequence"/>
</dbReference>
<reference evidence="2 3" key="1">
    <citation type="submission" date="2017-11" db="EMBL/GenBank/DDBJ databases">
        <title>De-novo sequencing of pomegranate (Punica granatum L.) genome.</title>
        <authorList>
            <person name="Akparov Z."/>
            <person name="Amiraslanov A."/>
            <person name="Hajiyeva S."/>
            <person name="Abbasov M."/>
            <person name="Kaur K."/>
            <person name="Hamwieh A."/>
            <person name="Solovyev V."/>
            <person name="Salamov A."/>
            <person name="Braich B."/>
            <person name="Kosarev P."/>
            <person name="Mahmoud A."/>
            <person name="Hajiyev E."/>
            <person name="Babayeva S."/>
            <person name="Izzatullayeva V."/>
            <person name="Mammadov A."/>
            <person name="Mammadov A."/>
            <person name="Sharifova S."/>
            <person name="Ojaghi J."/>
            <person name="Eynullazada K."/>
            <person name="Bayramov B."/>
            <person name="Abdulazimova A."/>
            <person name="Shahmuradov I."/>
        </authorList>
    </citation>
    <scope>NUCLEOTIDE SEQUENCE [LARGE SCALE GENOMIC DNA]</scope>
    <source>
        <strain evidence="3">cv. AG2017</strain>
        <tissue evidence="2">Leaf</tissue>
    </source>
</reference>
<proteinExistence type="predicted"/>
<dbReference type="EMBL" id="PGOL01002237">
    <property type="protein sequence ID" value="PKI49522.1"/>
    <property type="molecule type" value="Genomic_DNA"/>
</dbReference>
<protein>
    <submittedName>
        <fullName evidence="2">Uncharacterized protein</fullName>
    </submittedName>
</protein>
<evidence type="ECO:0000313" key="2">
    <source>
        <dbReference type="EMBL" id="PKI49522.1"/>
    </source>
</evidence>
<evidence type="ECO:0000256" key="1">
    <source>
        <dbReference type="SAM" id="MobiDB-lite"/>
    </source>
</evidence>
<feature type="compositionally biased region" description="Low complexity" evidence="1">
    <location>
        <begin position="26"/>
        <end position="42"/>
    </location>
</feature>
<organism evidence="2 3">
    <name type="scientific">Punica granatum</name>
    <name type="common">Pomegranate</name>
    <dbReference type="NCBI Taxonomy" id="22663"/>
    <lineage>
        <taxon>Eukaryota</taxon>
        <taxon>Viridiplantae</taxon>
        <taxon>Streptophyta</taxon>
        <taxon>Embryophyta</taxon>
        <taxon>Tracheophyta</taxon>
        <taxon>Spermatophyta</taxon>
        <taxon>Magnoliopsida</taxon>
        <taxon>eudicotyledons</taxon>
        <taxon>Gunneridae</taxon>
        <taxon>Pentapetalae</taxon>
        <taxon>rosids</taxon>
        <taxon>malvids</taxon>
        <taxon>Myrtales</taxon>
        <taxon>Lythraceae</taxon>
        <taxon>Punica</taxon>
    </lineage>
</organism>
<comment type="caution">
    <text evidence="2">The sequence shown here is derived from an EMBL/GenBank/DDBJ whole genome shotgun (WGS) entry which is preliminary data.</text>
</comment>
<sequence length="145" mass="16010">MAELMGKSGLIHGKADRQLGHPLQCSRRNSSISRSQSNTSTRGTHGPEEEHRWRWIFSLSPANPKARPLNAVAIGRTPRALTPAHLSQRGFRGQRSLSKRKNFELIPLGPGKTNQRKVSICSQCGIIPQDMDIDVVLRAHAPHPG</sequence>
<evidence type="ECO:0000313" key="3">
    <source>
        <dbReference type="Proteomes" id="UP000233551"/>
    </source>
</evidence>
<accession>A0A2I0IZW1</accession>
<gene>
    <name evidence="2" type="ORF">CRG98_030139</name>
</gene>